<accession>A0ACB8JES0</accession>
<dbReference type="EMBL" id="CM039176">
    <property type="protein sequence ID" value="KAH9716266.1"/>
    <property type="molecule type" value="Genomic_DNA"/>
</dbReference>
<comment type="caution">
    <text evidence="1">The sequence shown here is derived from an EMBL/GenBank/DDBJ whole genome shotgun (WGS) entry which is preliminary data.</text>
</comment>
<sequence length="441" mass="50632">MSIPSIDPSNPLFIHASDHPGMMLVPKVLDGTNYAMWRRSMLVSLSAKNKLGFIKGTIPTPNDTDAIYQIWQRCNDMVLSWIFNSLSPDLANSVLYVETPSEIWTDLQERFSQGDFSHHYQVQRLIVELKQNQDFIFTYYTKIKTLWDELKMCTPPVPCTCGGMKHLNDRDEKVRLRQFLMGLHEIYSAIRGQIMLMQPLPTVKKAYSLLCEEEKQRGLVEHKGIDQTHAMNVKTQSNFKQQGFDSQRQSNSRLPEKPLFCTYCDGTSHTVDKCYYLIGFPVGHKFHGKDVQPPNRTRKFAANQIGTESSQALIKLPESSRIHPVFHVSLLKKAIGDFSSSTDLPSIDDEGLIVMEPLAILDTRWLRRGGKVVEQQLVQWKRLPVEDATWEDTQLLQRQFPHMTLEDKGTFRGEGNDKKQPQSLEPRKSNRGHKPNPKYVT</sequence>
<dbReference type="Proteomes" id="UP000829398">
    <property type="component" value="Chromosome 7"/>
</dbReference>
<evidence type="ECO:0000313" key="2">
    <source>
        <dbReference type="Proteomes" id="UP000829398"/>
    </source>
</evidence>
<reference evidence="2" key="1">
    <citation type="journal article" date="2023" name="Hortic. Res.">
        <title>A chromosome-level phased genome enabling allele-level studies in sweet orange: a case study on citrus Huanglongbing tolerance.</title>
        <authorList>
            <person name="Wu B."/>
            <person name="Yu Q."/>
            <person name="Deng Z."/>
            <person name="Duan Y."/>
            <person name="Luo F."/>
            <person name="Gmitter F. Jr."/>
        </authorList>
    </citation>
    <scope>NUCLEOTIDE SEQUENCE [LARGE SCALE GENOMIC DNA]</scope>
    <source>
        <strain evidence="2">cv. Valencia</strain>
    </source>
</reference>
<name>A0ACB8JES0_CITSI</name>
<organism evidence="1 2">
    <name type="scientific">Citrus sinensis</name>
    <name type="common">Sweet orange</name>
    <name type="synonym">Citrus aurantium var. sinensis</name>
    <dbReference type="NCBI Taxonomy" id="2711"/>
    <lineage>
        <taxon>Eukaryota</taxon>
        <taxon>Viridiplantae</taxon>
        <taxon>Streptophyta</taxon>
        <taxon>Embryophyta</taxon>
        <taxon>Tracheophyta</taxon>
        <taxon>Spermatophyta</taxon>
        <taxon>Magnoliopsida</taxon>
        <taxon>eudicotyledons</taxon>
        <taxon>Gunneridae</taxon>
        <taxon>Pentapetalae</taxon>
        <taxon>rosids</taxon>
        <taxon>malvids</taxon>
        <taxon>Sapindales</taxon>
        <taxon>Rutaceae</taxon>
        <taxon>Aurantioideae</taxon>
        <taxon>Citrus</taxon>
    </lineage>
</organism>
<proteinExistence type="predicted"/>
<gene>
    <name evidence="1" type="ORF">KPL71_021401</name>
</gene>
<keyword evidence="2" id="KW-1185">Reference proteome</keyword>
<evidence type="ECO:0000313" key="1">
    <source>
        <dbReference type="EMBL" id="KAH9716266.1"/>
    </source>
</evidence>
<protein>
    <submittedName>
        <fullName evidence="1">Retrotran gag 3 domain-containing protein</fullName>
    </submittedName>
</protein>